<dbReference type="Gene3D" id="2.40.50.140">
    <property type="entry name" value="Nucleic acid-binding proteins"/>
    <property type="match status" value="1"/>
</dbReference>
<keyword evidence="11" id="KW-1185">Reference proteome</keyword>
<dbReference type="Proteomes" id="UP000069940">
    <property type="component" value="Unassembled WGS sequence"/>
</dbReference>
<comment type="similarity">
    <text evidence="7">Belongs to the MCM family.</text>
</comment>
<protein>
    <recommendedName>
        <fullName evidence="1">DNA helicase</fullName>
        <ecNumber evidence="1">3.6.4.12</ecNumber>
    </recommendedName>
</protein>
<sequence>MEDYLKQYYDEEITNLLNNPDDLVNVSININLSHLQRKQPSLYNALIRNYRSEWIKWNTCLLNAQKSLVEGNMFLEPGFQIKQNCHVRFVNMPQTVAEAVRKVAFPNNDNVGQFVQVKGSVIRMTQARFLEFKREYTCSRCKNDFVLEAQYEKSYVFDPPRACPMAGETGCKGAPHQKSAQPQPDYCRDYQEIRIQEIMSERNVPASLLVTLENDLVDNCQPGDCVTVVGIIERRWSPLVQGKRTEVTIAMNANSVSKDENKMNLGKDLPEHLVFVRGEWQNTIKEIGELAARDMLVQSFCPEIHGMYPVKLAVALSLASCTERFLGSGASVRGHSHLLLVGDPGLAKSRLLKFASEVSVRSVFTTGMGCSAAGLTAAAVKEDGEWQLEAGALVLADGGVCCIDEFNLMRESDKASIHEAMEQQTISMAKAGLVCKLSTRCVVLAATNPKNLLSMVEMEANSSANLGIGGPLLSRFDLVLILTDDRNEHWDERVANHILALSVVDDTREKFEETTPNGHWDLERLQTHFLAIKDIHPRITDDANTILGAYYKLCRSDPSRDPSRTTVRLLDSLVRLSQAHARLLFRDEVSAVDAITIIQLMESSWGFGKILPPADLIRKKLPIGPTAQEIAELLERLLLSDVVKDVPLEQTNKGRVEQYQKDLARKRKENATPANKWDSLSTQRIVKFDEKVLSELDNNGKDISKEQSVDKVPEPEEMSRKPVVEGELYSKYSFTQMRKNNVKKIRKESMEKSVDPKQPESTKKSKTKKPAPEPDPKLKENLNNDQLDKIFSSLRQNFMSQLSGATQPARPGDGSREIITRSSQIDTNFPPASGRSRASREESFRAMLDVSSLLDDDDDDDQPEERQPVSAKTTISSMSVFENSDVLRTPASMTGNSVQFRTNHALLAKPLVNDPKPSAEDESRFRLKRPRNQIAETSQSEFTASPMVSRYQLKRPAQTPSTSTTPDLESRYRLKRPAPNKPTTNPMLVSQTSELSFDMSFDTEALAMEENPQPQPTTSSKQKPSLSEQTLSKIRAFEFNRVESSDDTKDGQKQRDDSAYESQPASTSTSASTSAGTVGKYWKRDLKLPELHHVATLGGSGDVDAELALLESVDF</sequence>
<name>A0ABM1Z0G1_AEDAL</name>
<evidence type="ECO:0000313" key="11">
    <source>
        <dbReference type="Proteomes" id="UP000069940"/>
    </source>
</evidence>
<evidence type="ECO:0000256" key="6">
    <source>
        <dbReference type="ARBA" id="ARBA00023125"/>
    </source>
</evidence>
<organism evidence="10 11">
    <name type="scientific">Aedes albopictus</name>
    <name type="common">Asian tiger mosquito</name>
    <name type="synonym">Stegomyia albopicta</name>
    <dbReference type="NCBI Taxonomy" id="7160"/>
    <lineage>
        <taxon>Eukaryota</taxon>
        <taxon>Metazoa</taxon>
        <taxon>Ecdysozoa</taxon>
        <taxon>Arthropoda</taxon>
        <taxon>Hexapoda</taxon>
        <taxon>Insecta</taxon>
        <taxon>Pterygota</taxon>
        <taxon>Neoptera</taxon>
        <taxon>Endopterygota</taxon>
        <taxon>Diptera</taxon>
        <taxon>Nematocera</taxon>
        <taxon>Culicoidea</taxon>
        <taxon>Culicidae</taxon>
        <taxon>Culicinae</taxon>
        <taxon>Aedini</taxon>
        <taxon>Aedes</taxon>
        <taxon>Stegomyia</taxon>
    </lineage>
</organism>
<evidence type="ECO:0000256" key="5">
    <source>
        <dbReference type="ARBA" id="ARBA00022840"/>
    </source>
</evidence>
<feature type="region of interest" description="Disordered" evidence="8">
    <location>
        <begin position="657"/>
        <end position="676"/>
    </location>
</feature>
<dbReference type="InterPro" id="IPR031327">
    <property type="entry name" value="MCM"/>
</dbReference>
<keyword evidence="2" id="KW-0235">DNA replication</keyword>
<dbReference type="InterPro" id="IPR012340">
    <property type="entry name" value="NA-bd_OB-fold"/>
</dbReference>
<feature type="compositionally biased region" description="Basic and acidic residues" evidence="8">
    <location>
        <begin position="1035"/>
        <end position="1058"/>
    </location>
</feature>
<feature type="region of interest" description="Disordered" evidence="8">
    <location>
        <begin position="698"/>
        <end position="724"/>
    </location>
</feature>
<keyword evidence="5 7" id="KW-0067">ATP-binding</keyword>
<feature type="compositionally biased region" description="Polar residues" evidence="8">
    <location>
        <begin position="1016"/>
        <end position="1032"/>
    </location>
</feature>
<feature type="region of interest" description="Disordered" evidence="8">
    <location>
        <begin position="802"/>
        <end position="872"/>
    </location>
</feature>
<reference evidence="11" key="1">
    <citation type="journal article" date="2015" name="Proc. Natl. Acad. Sci. U.S.A.">
        <title>Genome sequence of the Asian Tiger mosquito, Aedes albopictus, reveals insights into its biology, genetics, and evolution.</title>
        <authorList>
            <person name="Chen X.G."/>
            <person name="Jiang X."/>
            <person name="Gu J."/>
            <person name="Xu M."/>
            <person name="Wu Y."/>
            <person name="Deng Y."/>
            <person name="Zhang C."/>
            <person name="Bonizzoni M."/>
            <person name="Dermauw W."/>
            <person name="Vontas J."/>
            <person name="Armbruster P."/>
            <person name="Huang X."/>
            <person name="Yang Y."/>
            <person name="Zhang H."/>
            <person name="He W."/>
            <person name="Peng H."/>
            <person name="Liu Y."/>
            <person name="Wu K."/>
            <person name="Chen J."/>
            <person name="Lirakis M."/>
            <person name="Topalis P."/>
            <person name="Van Leeuwen T."/>
            <person name="Hall A.B."/>
            <person name="Jiang X."/>
            <person name="Thorpe C."/>
            <person name="Mueller R.L."/>
            <person name="Sun C."/>
            <person name="Waterhouse R.M."/>
            <person name="Yan G."/>
            <person name="Tu Z.J."/>
            <person name="Fang X."/>
            <person name="James A.A."/>
        </authorList>
    </citation>
    <scope>NUCLEOTIDE SEQUENCE [LARGE SCALE GENOMIC DNA]</scope>
    <source>
        <strain evidence="11">Foshan</strain>
    </source>
</reference>
<dbReference type="InterPro" id="IPR018525">
    <property type="entry name" value="MCM_CS"/>
</dbReference>
<dbReference type="Gene3D" id="2.20.28.10">
    <property type="match status" value="1"/>
</dbReference>
<dbReference type="InterPro" id="IPR027417">
    <property type="entry name" value="P-loop_NTPase"/>
</dbReference>
<dbReference type="Pfam" id="PF17207">
    <property type="entry name" value="MCM_OB"/>
    <property type="match status" value="1"/>
</dbReference>
<evidence type="ECO:0000256" key="2">
    <source>
        <dbReference type="ARBA" id="ARBA00022705"/>
    </source>
</evidence>
<evidence type="ECO:0000256" key="3">
    <source>
        <dbReference type="ARBA" id="ARBA00022741"/>
    </source>
</evidence>
<dbReference type="Pfam" id="PF00493">
    <property type="entry name" value="MCM"/>
    <property type="match status" value="1"/>
</dbReference>
<dbReference type="InterPro" id="IPR001208">
    <property type="entry name" value="MCM_dom"/>
</dbReference>
<keyword evidence="6 7" id="KW-0238">DNA-binding</keyword>
<feature type="compositionally biased region" description="Low complexity" evidence="8">
    <location>
        <begin position="1065"/>
        <end position="1075"/>
    </location>
</feature>
<feature type="compositionally biased region" description="Acidic residues" evidence="8">
    <location>
        <begin position="854"/>
        <end position="863"/>
    </location>
</feature>
<feature type="region of interest" description="Disordered" evidence="8">
    <location>
        <begin position="933"/>
        <end position="988"/>
    </location>
</feature>
<feature type="region of interest" description="Disordered" evidence="8">
    <location>
        <begin position="1009"/>
        <end position="1077"/>
    </location>
</feature>
<dbReference type="PROSITE" id="PS00847">
    <property type="entry name" value="MCM_1"/>
    <property type="match status" value="1"/>
</dbReference>
<evidence type="ECO:0000256" key="4">
    <source>
        <dbReference type="ARBA" id="ARBA00022806"/>
    </source>
</evidence>
<dbReference type="Pfam" id="PF17855">
    <property type="entry name" value="MCM_lid"/>
    <property type="match status" value="1"/>
</dbReference>
<dbReference type="EnsemblMetazoa" id="AALFPA23_013814.R20042">
    <property type="protein sequence ID" value="AALFPA23_013814.P20042"/>
    <property type="gene ID" value="AALFPA23_013814"/>
</dbReference>
<proteinExistence type="inferred from homology"/>
<dbReference type="InterPro" id="IPR033762">
    <property type="entry name" value="MCM_OB"/>
</dbReference>
<dbReference type="PANTHER" id="PTHR11630:SF48">
    <property type="entry name" value="DNA HELICASE MCM9"/>
    <property type="match status" value="1"/>
</dbReference>
<evidence type="ECO:0000256" key="7">
    <source>
        <dbReference type="RuleBase" id="RU004070"/>
    </source>
</evidence>
<feature type="compositionally biased region" description="Polar residues" evidence="8">
    <location>
        <begin position="958"/>
        <end position="967"/>
    </location>
</feature>
<evidence type="ECO:0000256" key="8">
    <source>
        <dbReference type="SAM" id="MobiDB-lite"/>
    </source>
</evidence>
<dbReference type="PROSITE" id="PS50051">
    <property type="entry name" value="MCM_2"/>
    <property type="match status" value="1"/>
</dbReference>
<feature type="region of interest" description="Disordered" evidence="8">
    <location>
        <begin position="745"/>
        <end position="784"/>
    </location>
</feature>
<dbReference type="GeneID" id="109407238"/>
<dbReference type="Gene3D" id="3.40.50.300">
    <property type="entry name" value="P-loop containing nucleotide triphosphate hydrolases"/>
    <property type="match status" value="1"/>
</dbReference>
<dbReference type="PRINTS" id="PR01657">
    <property type="entry name" value="MCMFAMILY"/>
</dbReference>
<dbReference type="SUPFAM" id="SSF50249">
    <property type="entry name" value="Nucleic acid-binding proteins"/>
    <property type="match status" value="1"/>
</dbReference>
<accession>A0ABM1Z0G1</accession>
<dbReference type="PANTHER" id="PTHR11630">
    <property type="entry name" value="DNA REPLICATION LICENSING FACTOR MCM FAMILY MEMBER"/>
    <property type="match status" value="1"/>
</dbReference>
<evidence type="ECO:0000256" key="1">
    <source>
        <dbReference type="ARBA" id="ARBA00012551"/>
    </source>
</evidence>
<feature type="compositionally biased region" description="Basic and acidic residues" evidence="8">
    <location>
        <begin position="747"/>
        <end position="763"/>
    </location>
</feature>
<dbReference type="InterPro" id="IPR041562">
    <property type="entry name" value="MCM_lid"/>
</dbReference>
<keyword evidence="4" id="KW-0347">Helicase</keyword>
<evidence type="ECO:0000259" key="9">
    <source>
        <dbReference type="PROSITE" id="PS50051"/>
    </source>
</evidence>
<dbReference type="EC" id="3.6.4.12" evidence="1"/>
<dbReference type="SUPFAM" id="SSF52540">
    <property type="entry name" value="P-loop containing nucleoside triphosphate hydrolases"/>
    <property type="match status" value="1"/>
</dbReference>
<feature type="domain" description="MCM C-terminal AAA(+) ATPase" evidence="9">
    <location>
        <begin position="292"/>
        <end position="498"/>
    </location>
</feature>
<feature type="compositionally biased region" description="Polar residues" evidence="8">
    <location>
        <begin position="934"/>
        <end position="943"/>
    </location>
</feature>
<feature type="compositionally biased region" description="Basic and acidic residues" evidence="8">
    <location>
        <begin position="770"/>
        <end position="784"/>
    </location>
</feature>
<keyword evidence="4" id="KW-0378">Hydrolase</keyword>
<evidence type="ECO:0000313" key="10">
    <source>
        <dbReference type="EnsemblMetazoa" id="AALFPA23_013814.P20042"/>
    </source>
</evidence>
<reference evidence="10" key="2">
    <citation type="submission" date="2025-05" db="UniProtKB">
        <authorList>
            <consortium name="EnsemblMetazoa"/>
        </authorList>
    </citation>
    <scope>IDENTIFICATION</scope>
    <source>
        <strain evidence="10">Foshan</strain>
    </source>
</reference>
<dbReference type="SMART" id="SM00350">
    <property type="entry name" value="MCM"/>
    <property type="match status" value="1"/>
</dbReference>
<dbReference type="RefSeq" id="XP_019535784.3">
    <property type="nucleotide sequence ID" value="XM_019680239.3"/>
</dbReference>
<keyword evidence="3 7" id="KW-0547">Nucleotide-binding</keyword>